<gene>
    <name evidence="3" type="ORF">EHS25_005750</name>
</gene>
<dbReference type="Gene3D" id="1.10.510.10">
    <property type="entry name" value="Transferase(Phosphotransferase) domain 1"/>
    <property type="match status" value="1"/>
</dbReference>
<comment type="caution">
    <text evidence="3">The sequence shown here is derived from an EMBL/GenBank/DDBJ whole genome shotgun (WGS) entry which is preliminary data.</text>
</comment>
<dbReference type="SUPFAM" id="SSF56112">
    <property type="entry name" value="Protein kinase-like (PK-like)"/>
    <property type="match status" value="1"/>
</dbReference>
<name>A0A427XW15_9TREE</name>
<sequence>MVPVCPGYRIKDSLGEGGFGTVYRAERKKDRRVFAIKVVKLSAGMSNLNLLEEEIYALS</sequence>
<dbReference type="OrthoDB" id="10250725at2759"/>
<dbReference type="PROSITE" id="PS00107">
    <property type="entry name" value="PROTEIN_KINASE_ATP"/>
    <property type="match status" value="1"/>
</dbReference>
<evidence type="ECO:0000313" key="4">
    <source>
        <dbReference type="Proteomes" id="UP000279259"/>
    </source>
</evidence>
<dbReference type="EMBL" id="RSCD01000025">
    <property type="protein sequence ID" value="RSH83040.1"/>
    <property type="molecule type" value="Genomic_DNA"/>
</dbReference>
<reference evidence="3 4" key="1">
    <citation type="submission" date="2018-11" db="EMBL/GenBank/DDBJ databases">
        <title>Genome sequence of Saitozyma podzolica DSM 27192.</title>
        <authorList>
            <person name="Aliyu H."/>
            <person name="Gorte O."/>
            <person name="Ochsenreither K."/>
        </authorList>
    </citation>
    <scope>NUCLEOTIDE SEQUENCE [LARGE SCALE GENOMIC DNA]</scope>
    <source>
        <strain evidence="3 4">DSM 27192</strain>
    </source>
</reference>
<dbReference type="InterPro" id="IPR000719">
    <property type="entry name" value="Prot_kinase_dom"/>
</dbReference>
<dbReference type="GO" id="GO:0004672">
    <property type="term" value="F:protein kinase activity"/>
    <property type="evidence" value="ECO:0007669"/>
    <property type="project" value="InterPro"/>
</dbReference>
<dbReference type="AlphaFoldDB" id="A0A427XW15"/>
<dbReference type="PROSITE" id="PS50011">
    <property type="entry name" value="PROTEIN_KINASE_DOM"/>
    <property type="match status" value="1"/>
</dbReference>
<dbReference type="InterPro" id="IPR017441">
    <property type="entry name" value="Protein_kinase_ATP_BS"/>
</dbReference>
<dbReference type="GO" id="GO:0005524">
    <property type="term" value="F:ATP binding"/>
    <property type="evidence" value="ECO:0007669"/>
    <property type="project" value="UniProtKB-UniRule"/>
</dbReference>
<dbReference type="Proteomes" id="UP000279259">
    <property type="component" value="Unassembled WGS sequence"/>
</dbReference>
<dbReference type="InterPro" id="IPR011009">
    <property type="entry name" value="Kinase-like_dom_sf"/>
</dbReference>
<feature type="binding site" evidence="1">
    <location>
        <position position="37"/>
    </location>
    <ligand>
        <name>ATP</name>
        <dbReference type="ChEBI" id="CHEBI:30616"/>
    </ligand>
</feature>
<proteinExistence type="predicted"/>
<evidence type="ECO:0000259" key="2">
    <source>
        <dbReference type="PROSITE" id="PS50011"/>
    </source>
</evidence>
<keyword evidence="4" id="KW-1185">Reference proteome</keyword>
<evidence type="ECO:0000313" key="3">
    <source>
        <dbReference type="EMBL" id="RSH83040.1"/>
    </source>
</evidence>
<keyword evidence="1" id="KW-0547">Nucleotide-binding</keyword>
<organism evidence="3 4">
    <name type="scientific">Saitozyma podzolica</name>
    <dbReference type="NCBI Taxonomy" id="1890683"/>
    <lineage>
        <taxon>Eukaryota</taxon>
        <taxon>Fungi</taxon>
        <taxon>Dikarya</taxon>
        <taxon>Basidiomycota</taxon>
        <taxon>Agaricomycotina</taxon>
        <taxon>Tremellomycetes</taxon>
        <taxon>Tremellales</taxon>
        <taxon>Trimorphomycetaceae</taxon>
        <taxon>Saitozyma</taxon>
    </lineage>
</organism>
<keyword evidence="1" id="KW-0067">ATP-binding</keyword>
<protein>
    <recommendedName>
        <fullName evidence="2">Protein kinase domain-containing protein</fullName>
    </recommendedName>
</protein>
<evidence type="ECO:0000256" key="1">
    <source>
        <dbReference type="PROSITE-ProRule" id="PRU10141"/>
    </source>
</evidence>
<accession>A0A427XW15</accession>
<feature type="domain" description="Protein kinase" evidence="2">
    <location>
        <begin position="8"/>
        <end position="59"/>
    </location>
</feature>